<evidence type="ECO:0000256" key="1">
    <source>
        <dbReference type="ARBA" id="ARBA00005656"/>
    </source>
</evidence>
<proteinExistence type="inferred from homology"/>
<dbReference type="GO" id="GO:0016746">
    <property type="term" value="F:acyltransferase activity"/>
    <property type="evidence" value="ECO:0007669"/>
    <property type="project" value="UniProtKB-KW"/>
</dbReference>
<sequence length="302" mass="32599">MIYRNFNDILSTVKNKETVKKLGLVCAEDPNALKAVLEVWKEGLIIPVLFGNEEQIQNLLKERQEDISMDEIEVISAEGPGDAAGKAVAAVKNGSVDFLMKGRLETPELLKAVVNKEKGLAAGGVMSHVAVNEIPSYHKLLLTTDGGMLPYPSLEQKKGIIENAVCMMNRLGYDEPKVCILASTEHVNPKMLETTDANALKEMNRGHEITGCIIEGPISLDLALVKKRAEEKRYESPCAGDADILVLPNVHAGNILGKSLVEMAGAKMAGLVLGASCPIVLTSRASSFEEKFNSLMLACLIS</sequence>
<evidence type="ECO:0000256" key="3">
    <source>
        <dbReference type="ARBA" id="ARBA00023315"/>
    </source>
</evidence>
<keyword evidence="3 5" id="KW-0012">Acyltransferase</keyword>
<comment type="similarity">
    <text evidence="1">Belongs to the phosphate acetyltransferase and butyryltransferase family.</text>
</comment>
<dbReference type="Pfam" id="PF01515">
    <property type="entry name" value="PTA_PTB"/>
    <property type="match status" value="1"/>
</dbReference>
<keyword evidence="2" id="KW-0808">Transferase</keyword>
<comment type="caution">
    <text evidence="5">The sequence shown here is derived from an EMBL/GenBank/DDBJ whole genome shotgun (WGS) entry which is preliminary data.</text>
</comment>
<dbReference type="PIRSF" id="PIRSF000428">
    <property type="entry name" value="P_Ac_trans"/>
    <property type="match status" value="1"/>
</dbReference>
<protein>
    <submittedName>
        <fullName evidence="5">Phosphate acyltransferase</fullName>
    </submittedName>
</protein>
<dbReference type="Gene3D" id="3.40.718.10">
    <property type="entry name" value="Isopropylmalate Dehydrogenase"/>
    <property type="match status" value="1"/>
</dbReference>
<evidence type="ECO:0000256" key="2">
    <source>
        <dbReference type="ARBA" id="ARBA00022679"/>
    </source>
</evidence>
<dbReference type="InterPro" id="IPR002505">
    <property type="entry name" value="PTA_PTB"/>
</dbReference>
<evidence type="ECO:0000259" key="4">
    <source>
        <dbReference type="Pfam" id="PF01515"/>
    </source>
</evidence>
<accession>A0A9J6QQY7</accession>
<reference evidence="5" key="1">
    <citation type="submission" date="2022-09" db="EMBL/GenBank/DDBJ databases">
        <title>Culturomic study of gut microbiota in children with autism spectrum disorder.</title>
        <authorList>
            <person name="Efimov B.A."/>
            <person name="Chaplin A.V."/>
            <person name="Sokolova S.R."/>
            <person name="Pikina A.P."/>
            <person name="Korzhanova M."/>
            <person name="Belova V."/>
            <person name="Korostin D."/>
        </authorList>
    </citation>
    <scope>NUCLEOTIDE SEQUENCE</scope>
    <source>
        <strain evidence="5">ASD5510</strain>
    </source>
</reference>
<feature type="domain" description="Phosphate acetyl/butaryl transferase" evidence="4">
    <location>
        <begin position="82"/>
        <end position="298"/>
    </location>
</feature>
<dbReference type="RefSeq" id="WP_148396492.1">
    <property type="nucleotide sequence ID" value="NZ_JAOSHN010000003.1"/>
</dbReference>
<keyword evidence="6" id="KW-1185">Reference proteome</keyword>
<dbReference type="AlphaFoldDB" id="A0A9J6QQY7"/>
<dbReference type="InterPro" id="IPR012147">
    <property type="entry name" value="P_Ac_Bu_trans"/>
</dbReference>
<name>A0A9J6QQY7_9FIRM</name>
<dbReference type="SUPFAM" id="SSF53659">
    <property type="entry name" value="Isocitrate/Isopropylmalate dehydrogenase-like"/>
    <property type="match status" value="1"/>
</dbReference>
<dbReference type="PANTHER" id="PTHR43356:SF2">
    <property type="entry name" value="PHOSPHATE ACETYLTRANSFERASE"/>
    <property type="match status" value="1"/>
</dbReference>
<evidence type="ECO:0000313" key="5">
    <source>
        <dbReference type="EMBL" id="MCU7378442.1"/>
    </source>
</evidence>
<gene>
    <name evidence="5" type="ORF">OBO34_08735</name>
</gene>
<organism evidence="5 6">
    <name type="scientific">Hominibacterium faecale</name>
    <dbReference type="NCBI Taxonomy" id="2839743"/>
    <lineage>
        <taxon>Bacteria</taxon>
        <taxon>Bacillati</taxon>
        <taxon>Bacillota</taxon>
        <taxon>Clostridia</taxon>
        <taxon>Peptostreptococcales</taxon>
        <taxon>Anaerovoracaceae</taxon>
        <taxon>Hominibacterium</taxon>
    </lineage>
</organism>
<dbReference type="EMBL" id="JAOSHN010000003">
    <property type="protein sequence ID" value="MCU7378442.1"/>
    <property type="molecule type" value="Genomic_DNA"/>
</dbReference>
<dbReference type="InterPro" id="IPR050500">
    <property type="entry name" value="Phos_Acetyltrans/Butyryltrans"/>
</dbReference>
<dbReference type="Proteomes" id="UP001065549">
    <property type="component" value="Unassembled WGS sequence"/>
</dbReference>
<evidence type="ECO:0000313" key="6">
    <source>
        <dbReference type="Proteomes" id="UP001065549"/>
    </source>
</evidence>
<dbReference type="PANTHER" id="PTHR43356">
    <property type="entry name" value="PHOSPHATE ACETYLTRANSFERASE"/>
    <property type="match status" value="1"/>
</dbReference>